<comment type="caution">
    <text evidence="2">The sequence shown here is derived from an EMBL/GenBank/DDBJ whole genome shotgun (WGS) entry which is preliminary data.</text>
</comment>
<feature type="region of interest" description="Disordered" evidence="1">
    <location>
        <begin position="58"/>
        <end position="95"/>
    </location>
</feature>
<name>A0A8H8QLB5_9BASI</name>
<reference evidence="2" key="1">
    <citation type="submission" date="2018-08" db="EMBL/GenBank/DDBJ databases">
        <authorList>
            <person name="Guldener U."/>
        </authorList>
    </citation>
    <scope>NUCLEOTIDE SEQUENCE</scope>
    <source>
        <strain evidence="2">UB2</strain>
    </source>
</reference>
<dbReference type="EMBL" id="ULHB01000041">
    <property type="protein sequence ID" value="SYW78395.1"/>
    <property type="molecule type" value="Genomic_DNA"/>
</dbReference>
<dbReference type="Gene3D" id="3.10.10.10">
    <property type="entry name" value="HIV Type 1 Reverse Transcriptase, subunit A, domain 1"/>
    <property type="match status" value="1"/>
</dbReference>
<dbReference type="Proteomes" id="UP000658997">
    <property type="component" value="Unassembled WGS sequence"/>
</dbReference>
<evidence type="ECO:0000313" key="3">
    <source>
        <dbReference type="Proteomes" id="UP000658997"/>
    </source>
</evidence>
<proteinExistence type="predicted"/>
<dbReference type="SUPFAM" id="SSF56672">
    <property type="entry name" value="DNA/RNA polymerases"/>
    <property type="match status" value="1"/>
</dbReference>
<gene>
    <name evidence="2" type="ORF">UBRO2_02587</name>
</gene>
<dbReference type="Gene3D" id="3.30.70.270">
    <property type="match status" value="1"/>
</dbReference>
<evidence type="ECO:0000313" key="2">
    <source>
        <dbReference type="EMBL" id="SYW78395.1"/>
    </source>
</evidence>
<organism evidence="2 3">
    <name type="scientific">Ustilago bromivora</name>
    <dbReference type="NCBI Taxonomy" id="307758"/>
    <lineage>
        <taxon>Eukaryota</taxon>
        <taxon>Fungi</taxon>
        <taxon>Dikarya</taxon>
        <taxon>Basidiomycota</taxon>
        <taxon>Ustilaginomycotina</taxon>
        <taxon>Ustilaginomycetes</taxon>
        <taxon>Ustilaginales</taxon>
        <taxon>Ustilaginaceae</taxon>
        <taxon>Ustilago</taxon>
    </lineage>
</organism>
<dbReference type="InterPro" id="IPR043502">
    <property type="entry name" value="DNA/RNA_pol_sf"/>
</dbReference>
<accession>A0A8H8QLB5</accession>
<feature type="region of interest" description="Disordered" evidence="1">
    <location>
        <begin position="112"/>
        <end position="135"/>
    </location>
</feature>
<evidence type="ECO:0000256" key="1">
    <source>
        <dbReference type="SAM" id="MobiDB-lite"/>
    </source>
</evidence>
<dbReference type="AlphaFoldDB" id="A0A8H8QLB5"/>
<protein>
    <submittedName>
        <fullName evidence="2">Uncharacterized protein</fullName>
    </submittedName>
</protein>
<sequence>MMNGRSSAEPATLIMTPSLNFTSNDKAGMPPYSSAEIPMDLSGSELYDHGAHGHGLPPILDLMDSTNPPAAVASTSGGSVAGAGDDDIFTTPFPSQAQPSFSAAGGLDVFESSSSSSSAPLSPGTKHNHGALQRQANGCTEKWAEAQPDNIKNSWKALKPAFLACFQLDETSIESPQVHYNAYFDHLKLQIAFLHHHQEWDKWLRCLLELSMDVPSEMVTQWGLAHAAWMSLPSELQTAIPQSKKGVIEFVNTCKSIPWSTYGHILDEHNQWEEVVKEIRHHKQHDMEICWELKNELQRDLATSIEEQLPAPPVCQPLTPPHDIAQFTEIAQQTSLDTPQEVVVQMGNGAQVRSEGTVKVAMSVKDAEGRRTLAHDIKFEILPEGPATPILLGKPWKTQMGVIQFSLHWYCGRPRISRTTLCRRQHDEIEDQAAQWTLSTDEYAQSPKKVWLEQPIERGRLKTLQHLLPVEVDNPQYQAACRQNHIKFDPYRVNSKPDDISEEHAERVAQALEIQFGEQGMPEEQPPDTAQHSKTQALLPPQKEFLHQQVCELIDNGFLIKVPGDQIWWISETHIVLKPAAEIESNVSIEELQCQVNTFLKATGLEHDPNMPNPTPLPTQLPEAQTTKAHYRLVHNYTPINHYMCDTAFVPGDITIKASKLSNKKFLFKGDGCAGFFIVTNSPLATLLSVTYIKDLGFCGYMVMPFGFKVGPSLYYQFITTAFGNLFDQDNDFWMDDVAAGHQDFGAYFTWLQAFLD</sequence>
<keyword evidence="3" id="KW-1185">Reference proteome</keyword>
<dbReference type="InterPro" id="IPR043128">
    <property type="entry name" value="Rev_trsase/Diguanyl_cyclase"/>
</dbReference>